<name>A0ABD1F2Y1_HYPHA</name>
<proteinExistence type="predicted"/>
<sequence length="117" mass="13561">MKYSTTAKKPINVPRDPGAVANNFDSIWTNWQDIDIQTIKLHYRNLSRFCVGLISGACVAIIIIEDMEEGSPDQKNSRYLKPMFIQKTLFSRKCHIDPLSTHVFNYYNFVNFNMPQV</sequence>
<organism evidence="2 3">
    <name type="scientific">Hypothenemus hampei</name>
    <name type="common">Coffee berry borer</name>
    <dbReference type="NCBI Taxonomy" id="57062"/>
    <lineage>
        <taxon>Eukaryota</taxon>
        <taxon>Metazoa</taxon>
        <taxon>Ecdysozoa</taxon>
        <taxon>Arthropoda</taxon>
        <taxon>Hexapoda</taxon>
        <taxon>Insecta</taxon>
        <taxon>Pterygota</taxon>
        <taxon>Neoptera</taxon>
        <taxon>Endopterygota</taxon>
        <taxon>Coleoptera</taxon>
        <taxon>Polyphaga</taxon>
        <taxon>Cucujiformia</taxon>
        <taxon>Curculionidae</taxon>
        <taxon>Scolytinae</taxon>
        <taxon>Hypothenemus</taxon>
    </lineage>
</organism>
<reference evidence="2 3" key="1">
    <citation type="submission" date="2024-05" db="EMBL/GenBank/DDBJ databases">
        <title>Genetic variation in Jamaican populations of the coffee berry borer (Hypothenemus hampei).</title>
        <authorList>
            <person name="Errbii M."/>
            <person name="Myrie A."/>
        </authorList>
    </citation>
    <scope>NUCLEOTIDE SEQUENCE [LARGE SCALE GENOMIC DNA]</scope>
    <source>
        <strain evidence="2">JA-Hopewell-2020-01-JO</strain>
        <tissue evidence="2">Whole body</tissue>
    </source>
</reference>
<evidence type="ECO:0000313" key="2">
    <source>
        <dbReference type="EMBL" id="KAL1509596.1"/>
    </source>
</evidence>
<dbReference type="EMBL" id="JBDJPC010000003">
    <property type="protein sequence ID" value="KAL1509596.1"/>
    <property type="molecule type" value="Genomic_DNA"/>
</dbReference>
<protein>
    <submittedName>
        <fullName evidence="2">Uncharacterized protein</fullName>
    </submittedName>
</protein>
<keyword evidence="3" id="KW-1185">Reference proteome</keyword>
<keyword evidence="1" id="KW-0472">Membrane</keyword>
<evidence type="ECO:0000256" key="1">
    <source>
        <dbReference type="SAM" id="Phobius"/>
    </source>
</evidence>
<gene>
    <name evidence="2" type="ORF">ABEB36_004307</name>
</gene>
<comment type="caution">
    <text evidence="2">The sequence shown here is derived from an EMBL/GenBank/DDBJ whole genome shotgun (WGS) entry which is preliminary data.</text>
</comment>
<dbReference type="AlphaFoldDB" id="A0ABD1F2Y1"/>
<evidence type="ECO:0000313" key="3">
    <source>
        <dbReference type="Proteomes" id="UP001566132"/>
    </source>
</evidence>
<accession>A0ABD1F2Y1</accession>
<dbReference type="Proteomes" id="UP001566132">
    <property type="component" value="Unassembled WGS sequence"/>
</dbReference>
<feature type="transmembrane region" description="Helical" evidence="1">
    <location>
        <begin position="46"/>
        <end position="64"/>
    </location>
</feature>
<keyword evidence="1" id="KW-0812">Transmembrane</keyword>
<keyword evidence="1" id="KW-1133">Transmembrane helix</keyword>